<evidence type="ECO:0000259" key="2">
    <source>
        <dbReference type="Pfam" id="PF16653"/>
    </source>
</evidence>
<keyword evidence="4" id="KW-1185">Reference proteome</keyword>
<dbReference type="InterPro" id="IPR005097">
    <property type="entry name" value="Sacchrp_dh_NADP-bd"/>
</dbReference>
<dbReference type="InterPro" id="IPR032095">
    <property type="entry name" value="Sacchrp_dh-like_C"/>
</dbReference>
<evidence type="ECO:0000313" key="4">
    <source>
        <dbReference type="Proteomes" id="UP000192907"/>
    </source>
</evidence>
<dbReference type="RefSeq" id="WP_132321167.1">
    <property type="nucleotide sequence ID" value="NZ_FWZT01000013.1"/>
</dbReference>
<gene>
    <name evidence="3" type="ORF">SAMN06296036_113108</name>
</gene>
<evidence type="ECO:0000313" key="3">
    <source>
        <dbReference type="EMBL" id="SMF43819.1"/>
    </source>
</evidence>
<dbReference type="Gene3D" id="3.40.50.720">
    <property type="entry name" value="NAD(P)-binding Rossmann-like Domain"/>
    <property type="match status" value="1"/>
</dbReference>
<feature type="domain" description="Saccharopine dehydrogenase-like C-terminal" evidence="2">
    <location>
        <begin position="141"/>
        <end position="388"/>
    </location>
</feature>
<dbReference type="AlphaFoldDB" id="A0A1Y6C9Y0"/>
<protein>
    <submittedName>
        <fullName evidence="3">Carboxynorspermidine dehydrogenase</fullName>
    </submittedName>
</protein>
<reference evidence="4" key="1">
    <citation type="submission" date="2017-04" db="EMBL/GenBank/DDBJ databases">
        <authorList>
            <person name="Varghese N."/>
            <person name="Submissions S."/>
        </authorList>
    </citation>
    <scope>NUCLEOTIDE SEQUENCE [LARGE SCALE GENOMIC DNA]</scope>
    <source>
        <strain evidence="4">RKEM611</strain>
    </source>
</reference>
<dbReference type="PANTHER" id="PTHR43796">
    <property type="entry name" value="CARBOXYNORSPERMIDINE SYNTHASE"/>
    <property type="match status" value="1"/>
</dbReference>
<dbReference type="OrthoDB" id="9769367at2"/>
<accession>A0A1Y6C9Y0</accession>
<organism evidence="3 4">
    <name type="scientific">Pseudobacteriovorax antillogorgiicola</name>
    <dbReference type="NCBI Taxonomy" id="1513793"/>
    <lineage>
        <taxon>Bacteria</taxon>
        <taxon>Pseudomonadati</taxon>
        <taxon>Bdellovibrionota</taxon>
        <taxon>Oligoflexia</taxon>
        <taxon>Oligoflexales</taxon>
        <taxon>Pseudobacteriovoracaceae</taxon>
        <taxon>Pseudobacteriovorax</taxon>
    </lineage>
</organism>
<dbReference type="PANTHER" id="PTHR43796:SF2">
    <property type="entry name" value="CARBOXYNORSPERMIDINE SYNTHASE"/>
    <property type="match status" value="1"/>
</dbReference>
<dbReference type="SUPFAM" id="SSF51735">
    <property type="entry name" value="NAD(P)-binding Rossmann-fold domains"/>
    <property type="match status" value="1"/>
</dbReference>
<dbReference type="Gene3D" id="3.30.360.10">
    <property type="entry name" value="Dihydrodipicolinate Reductase, domain 2"/>
    <property type="match status" value="1"/>
</dbReference>
<dbReference type="STRING" id="1513793.SAMN06296036_113108"/>
<sequence length="398" mass="45196">MSKVLIIGAGGVGGVVTHKCAQASDVFTHITLASRTLEKCKKIQQSVKELRGVDIDVATLDADDVEATTQYLKDLKPVLVINVALPYQDLPLMDACLAAGIDYMDTANYEPRDEAKFEYKWQWAYQDRYKDANLMALMGSGFDPGVTNVFCAYAQKHHFDEIHYVDIVDCNAGDHGKAFATNFNPEINLREVTQRGKYWEDGKWVETDPLEISQTFDFPEVGDRKAYLLYHEELESLVLHLKGLKRIRFWMTFGEEYIKHMTVLANVGMTRIDEVDYKGTKVVPMEFLKCLLPDPGSLAEGYKGKTSIGCIIEGMKDGKKKKIFIYNVCDHEECYREVRSQAVSYTTGVPAMIGAMMMLQKKWDQKGVVHMEQMDPDPFLEQLAKYGLPWHVKELPVD</sequence>
<dbReference type="Pfam" id="PF16653">
    <property type="entry name" value="Sacchrp_dh_C"/>
    <property type="match status" value="1"/>
</dbReference>
<dbReference type="Pfam" id="PF03435">
    <property type="entry name" value="Sacchrp_dh_NADP"/>
    <property type="match status" value="1"/>
</dbReference>
<dbReference type="Proteomes" id="UP000192907">
    <property type="component" value="Unassembled WGS sequence"/>
</dbReference>
<proteinExistence type="predicted"/>
<dbReference type="EMBL" id="FWZT01000013">
    <property type="protein sequence ID" value="SMF43819.1"/>
    <property type="molecule type" value="Genomic_DNA"/>
</dbReference>
<feature type="domain" description="Saccharopine dehydrogenase NADP binding" evidence="1">
    <location>
        <begin position="4"/>
        <end position="137"/>
    </location>
</feature>
<evidence type="ECO:0000259" key="1">
    <source>
        <dbReference type="Pfam" id="PF03435"/>
    </source>
</evidence>
<dbReference type="InterPro" id="IPR036291">
    <property type="entry name" value="NAD(P)-bd_dom_sf"/>
</dbReference>
<name>A0A1Y6C9Y0_9BACT</name>